<dbReference type="EMBL" id="UINC01066433">
    <property type="protein sequence ID" value="SVB97141.1"/>
    <property type="molecule type" value="Genomic_DNA"/>
</dbReference>
<dbReference type="AlphaFoldDB" id="A0A382IES1"/>
<dbReference type="SUPFAM" id="SSF54637">
    <property type="entry name" value="Thioesterase/thiol ester dehydrase-isomerase"/>
    <property type="match status" value="1"/>
</dbReference>
<dbReference type="Gene3D" id="3.10.129.10">
    <property type="entry name" value="Hotdog Thioesterase"/>
    <property type="match status" value="1"/>
</dbReference>
<reference evidence="2" key="1">
    <citation type="submission" date="2018-05" db="EMBL/GenBank/DDBJ databases">
        <authorList>
            <person name="Lanie J.A."/>
            <person name="Ng W.-L."/>
            <person name="Kazmierczak K.M."/>
            <person name="Andrzejewski T.M."/>
            <person name="Davidsen T.M."/>
            <person name="Wayne K.J."/>
            <person name="Tettelin H."/>
            <person name="Glass J.I."/>
            <person name="Rusch D."/>
            <person name="Podicherti R."/>
            <person name="Tsui H.-C.T."/>
            <person name="Winkler M.E."/>
        </authorList>
    </citation>
    <scope>NUCLEOTIDE SEQUENCE</scope>
</reference>
<gene>
    <name evidence="2" type="ORF">METZ01_LOCUS249995</name>
</gene>
<evidence type="ECO:0000313" key="2">
    <source>
        <dbReference type="EMBL" id="SVB97141.1"/>
    </source>
</evidence>
<proteinExistence type="predicted"/>
<dbReference type="Pfam" id="PF01575">
    <property type="entry name" value="MaoC_dehydratas"/>
    <property type="match status" value="1"/>
</dbReference>
<organism evidence="2">
    <name type="scientific">marine metagenome</name>
    <dbReference type="NCBI Taxonomy" id="408172"/>
    <lineage>
        <taxon>unclassified sequences</taxon>
        <taxon>metagenomes</taxon>
        <taxon>ecological metagenomes</taxon>
    </lineage>
</organism>
<name>A0A382IES1_9ZZZZ</name>
<feature type="domain" description="MaoC-like" evidence="1">
    <location>
        <begin position="26"/>
        <end position="125"/>
    </location>
</feature>
<dbReference type="InterPro" id="IPR029069">
    <property type="entry name" value="HotDog_dom_sf"/>
</dbReference>
<evidence type="ECO:0000259" key="1">
    <source>
        <dbReference type="Pfam" id="PF01575"/>
    </source>
</evidence>
<dbReference type="PANTHER" id="PTHR43664">
    <property type="entry name" value="MONOAMINE OXIDASE-RELATED"/>
    <property type="match status" value="1"/>
</dbReference>
<protein>
    <recommendedName>
        <fullName evidence="1">MaoC-like domain-containing protein</fullName>
    </recommendedName>
</protein>
<dbReference type="PANTHER" id="PTHR43664:SF1">
    <property type="entry name" value="BETA-METHYLMALYL-COA DEHYDRATASE"/>
    <property type="match status" value="1"/>
</dbReference>
<dbReference type="InterPro" id="IPR052342">
    <property type="entry name" value="MCH/BMMD"/>
</dbReference>
<sequence>MSHPNYKDYYYEDINDNDKMSLGEYLLTKETILDFANQWDPMVFHTDEELAKSSPHRGLITPGTLLMAIRIRLFHSGGINRRVLASVGFENVRFVKPGYVGDRLTLNVELRDKRISKSRPQYGIATYYMELVNQEGEKVLTMLDTVMIERDPSRAGT</sequence>
<accession>A0A382IES1</accession>
<dbReference type="InterPro" id="IPR002539">
    <property type="entry name" value="MaoC-like_dom"/>
</dbReference>